<evidence type="ECO:0000256" key="1">
    <source>
        <dbReference type="SAM" id="MobiDB-lite"/>
    </source>
</evidence>
<dbReference type="Proteomes" id="UP000237752">
    <property type="component" value="Unassembled WGS sequence"/>
</dbReference>
<dbReference type="InterPro" id="IPR025323">
    <property type="entry name" value="DUF4229"/>
</dbReference>
<protein>
    <submittedName>
        <fullName evidence="3">Uncharacterized protein DUF4229</fullName>
    </submittedName>
</protein>
<keyword evidence="4" id="KW-1185">Reference proteome</keyword>
<keyword evidence="2" id="KW-0472">Membrane</keyword>
<feature type="region of interest" description="Disordered" evidence="1">
    <location>
        <begin position="1"/>
        <end position="31"/>
    </location>
</feature>
<accession>A0A2T0ZRW0</accession>
<name>A0A2T0ZRW0_9ACTN</name>
<organism evidence="3 4">
    <name type="scientific">Antricoccus suffuscus</name>
    <dbReference type="NCBI Taxonomy" id="1629062"/>
    <lineage>
        <taxon>Bacteria</taxon>
        <taxon>Bacillati</taxon>
        <taxon>Actinomycetota</taxon>
        <taxon>Actinomycetes</taxon>
        <taxon>Geodermatophilales</taxon>
        <taxon>Antricoccaceae</taxon>
        <taxon>Antricoccus</taxon>
    </lineage>
</organism>
<keyword evidence="2" id="KW-0812">Transmembrane</keyword>
<evidence type="ECO:0000313" key="4">
    <source>
        <dbReference type="Proteomes" id="UP000237752"/>
    </source>
</evidence>
<dbReference type="AlphaFoldDB" id="A0A2T0ZRW0"/>
<dbReference type="EMBL" id="PVUE01000019">
    <property type="protein sequence ID" value="PRZ39090.1"/>
    <property type="molecule type" value="Genomic_DNA"/>
</dbReference>
<proteinExistence type="predicted"/>
<evidence type="ECO:0000256" key="2">
    <source>
        <dbReference type="SAM" id="Phobius"/>
    </source>
</evidence>
<comment type="caution">
    <text evidence="3">The sequence shown here is derived from an EMBL/GenBank/DDBJ whole genome shotgun (WGS) entry which is preliminary data.</text>
</comment>
<reference evidence="3 4" key="1">
    <citation type="submission" date="2018-03" db="EMBL/GenBank/DDBJ databases">
        <title>Genomic Encyclopedia of Archaeal and Bacterial Type Strains, Phase II (KMG-II): from individual species to whole genera.</title>
        <authorList>
            <person name="Goeker M."/>
        </authorList>
    </citation>
    <scope>NUCLEOTIDE SEQUENCE [LARGE SCALE GENOMIC DNA]</scope>
    <source>
        <strain evidence="3 4">DSM 100065</strain>
    </source>
</reference>
<keyword evidence="2" id="KW-1133">Transmembrane helix</keyword>
<gene>
    <name evidence="3" type="ORF">CLV47_11936</name>
</gene>
<sequence length="115" mass="12330">MVGVATSDSASGAPTEEGPTPAEKRAAGSGTTAAKPVGGLMAAYFVGRFGVFVVLVVICYLVHFRGFPGLIASALVSIPISYFLFRGWRVELAQRMAVKQEQKLRFKEEFKTATD</sequence>
<feature type="compositionally biased region" description="Polar residues" evidence="1">
    <location>
        <begin position="1"/>
        <end position="12"/>
    </location>
</feature>
<evidence type="ECO:0000313" key="3">
    <source>
        <dbReference type="EMBL" id="PRZ39090.1"/>
    </source>
</evidence>
<feature type="transmembrane region" description="Helical" evidence="2">
    <location>
        <begin position="42"/>
        <end position="63"/>
    </location>
</feature>
<dbReference type="Pfam" id="PF14012">
    <property type="entry name" value="DUF4229"/>
    <property type="match status" value="1"/>
</dbReference>
<feature type="transmembrane region" description="Helical" evidence="2">
    <location>
        <begin position="69"/>
        <end position="85"/>
    </location>
</feature>